<dbReference type="Pfam" id="PF00149">
    <property type="entry name" value="Metallophos"/>
    <property type="match status" value="1"/>
</dbReference>
<dbReference type="InterPro" id="IPR029052">
    <property type="entry name" value="Metallo-depent_PP-like"/>
</dbReference>
<evidence type="ECO:0000256" key="2">
    <source>
        <dbReference type="ARBA" id="ARBA00011322"/>
    </source>
</evidence>
<reference evidence="12" key="1">
    <citation type="journal article" date="2019" name="Int. J. Syst. Evol. Microbiol.">
        <title>The Global Catalogue of Microorganisms (GCM) 10K type strain sequencing project: providing services to taxonomists for standard genome sequencing and annotation.</title>
        <authorList>
            <consortium name="The Broad Institute Genomics Platform"/>
            <consortium name="The Broad Institute Genome Sequencing Center for Infectious Disease"/>
            <person name="Wu L."/>
            <person name="Ma J."/>
        </authorList>
    </citation>
    <scope>NUCLEOTIDE SEQUENCE [LARGE SCALE GENOMIC DNA]</scope>
    <source>
        <strain evidence="12">JCM 30234</strain>
    </source>
</reference>
<dbReference type="InterPro" id="IPR004593">
    <property type="entry name" value="SbcD"/>
</dbReference>
<dbReference type="RefSeq" id="WP_382357689.1">
    <property type="nucleotide sequence ID" value="NZ_JBHTGR010000005.1"/>
</dbReference>
<keyword evidence="4 8" id="KW-0540">Nuclease</keyword>
<comment type="caution">
    <text evidence="11">The sequence shown here is derived from an EMBL/GenBank/DDBJ whole genome shotgun (WGS) entry which is preliminary data.</text>
</comment>
<keyword evidence="8" id="KW-0255">Endonuclease</keyword>
<gene>
    <name evidence="8" type="primary">sbcD</name>
    <name evidence="11" type="ORF">ACFQU8_02990</name>
</gene>
<evidence type="ECO:0000313" key="12">
    <source>
        <dbReference type="Proteomes" id="UP001596620"/>
    </source>
</evidence>
<evidence type="ECO:0000256" key="8">
    <source>
        <dbReference type="RuleBase" id="RU363069"/>
    </source>
</evidence>
<dbReference type="InterPro" id="IPR004843">
    <property type="entry name" value="Calcineurin-like_PHP"/>
</dbReference>
<proteinExistence type="inferred from homology"/>
<comment type="function">
    <text evidence="8">SbcCD cleaves DNA hairpin structures. These structures can inhibit DNA replication and are intermediates in certain DNA recombination reactions. The complex acts as a 3'-&gt;5' double strand exonuclease that can open hairpins. It also has a 5' single-strand endonuclease activity.</text>
</comment>
<keyword evidence="5 8" id="KW-0378">Hydrolase</keyword>
<dbReference type="Gene3D" id="3.60.21.10">
    <property type="match status" value="1"/>
</dbReference>
<accession>A0ABW2UQY5</accession>
<evidence type="ECO:0000256" key="1">
    <source>
        <dbReference type="ARBA" id="ARBA00010555"/>
    </source>
</evidence>
<evidence type="ECO:0000259" key="9">
    <source>
        <dbReference type="Pfam" id="PF00149"/>
    </source>
</evidence>
<dbReference type="PANTHER" id="PTHR30337:SF0">
    <property type="entry name" value="NUCLEASE SBCCD SUBUNIT D"/>
    <property type="match status" value="1"/>
</dbReference>
<dbReference type="Proteomes" id="UP001596620">
    <property type="component" value="Unassembled WGS sequence"/>
</dbReference>
<dbReference type="InterPro" id="IPR050535">
    <property type="entry name" value="DNA_Repair-Maintenance_Comp"/>
</dbReference>
<evidence type="ECO:0000313" key="11">
    <source>
        <dbReference type="EMBL" id="MFC7746206.1"/>
    </source>
</evidence>
<comment type="subunit">
    <text evidence="2 8">Heterodimer of SbcC and SbcD.</text>
</comment>
<dbReference type="EMBL" id="JBHTGR010000005">
    <property type="protein sequence ID" value="MFC7746206.1"/>
    <property type="molecule type" value="Genomic_DNA"/>
</dbReference>
<evidence type="ECO:0000256" key="4">
    <source>
        <dbReference type="ARBA" id="ARBA00022722"/>
    </source>
</evidence>
<feature type="domain" description="Calcineurin-like phosphoesterase" evidence="9">
    <location>
        <begin position="1"/>
        <end position="123"/>
    </location>
</feature>
<dbReference type="PANTHER" id="PTHR30337">
    <property type="entry name" value="COMPONENT OF ATP-DEPENDENT DSDNA EXONUCLEASE"/>
    <property type="match status" value="1"/>
</dbReference>
<keyword evidence="6 8" id="KW-0269">Exonuclease</keyword>
<evidence type="ECO:0000256" key="3">
    <source>
        <dbReference type="ARBA" id="ARBA00013365"/>
    </source>
</evidence>
<name>A0ABW2UQY5_9BACI</name>
<keyword evidence="7 8" id="KW-0233">DNA recombination</keyword>
<evidence type="ECO:0000259" key="10">
    <source>
        <dbReference type="Pfam" id="PF12320"/>
    </source>
</evidence>
<dbReference type="CDD" id="cd00840">
    <property type="entry name" value="MPP_Mre11_N"/>
    <property type="match status" value="1"/>
</dbReference>
<dbReference type="GO" id="GO:0004527">
    <property type="term" value="F:exonuclease activity"/>
    <property type="evidence" value="ECO:0007669"/>
    <property type="project" value="UniProtKB-KW"/>
</dbReference>
<organism evidence="11 12">
    <name type="scientific">Lentibacillus kimchii</name>
    <dbReference type="NCBI Taxonomy" id="1542911"/>
    <lineage>
        <taxon>Bacteria</taxon>
        <taxon>Bacillati</taxon>
        <taxon>Bacillota</taxon>
        <taxon>Bacilli</taxon>
        <taxon>Bacillales</taxon>
        <taxon>Bacillaceae</taxon>
        <taxon>Lentibacillus</taxon>
    </lineage>
</organism>
<dbReference type="Pfam" id="PF12320">
    <property type="entry name" value="SbcD_C"/>
    <property type="match status" value="1"/>
</dbReference>
<feature type="domain" description="Nuclease SbcCD subunit D C-terminal" evidence="10">
    <location>
        <begin position="272"/>
        <end position="358"/>
    </location>
</feature>
<evidence type="ECO:0000256" key="6">
    <source>
        <dbReference type="ARBA" id="ARBA00022839"/>
    </source>
</evidence>
<dbReference type="NCBIfam" id="TIGR00619">
    <property type="entry name" value="sbcd"/>
    <property type="match status" value="1"/>
</dbReference>
<dbReference type="InterPro" id="IPR041796">
    <property type="entry name" value="Mre11_N"/>
</dbReference>
<dbReference type="SUPFAM" id="SSF56300">
    <property type="entry name" value="Metallo-dependent phosphatases"/>
    <property type="match status" value="1"/>
</dbReference>
<evidence type="ECO:0000256" key="5">
    <source>
        <dbReference type="ARBA" id="ARBA00022801"/>
    </source>
</evidence>
<keyword evidence="12" id="KW-1185">Reference proteome</keyword>
<sequence>MKLFHTADWHLGKLVQGVYMTGDQRYVLDQLLQAIKDEKPDAVIVAGDLYDRAVPPTEAVHLLDDVLSKIVLDLETPVLAVAGNHDSPSRLNFGTTIMKQHGLHIAGTFTGIPDPVSLNDEHGPVHFHLMPYCDPSIVRTNLEDESIRTHNDATARVVNDLQAQMDPNARHVYVGHAFVTPYGEEEENTSDSERPLSIGGAEYVASRLFAPFDYTALGHLHHAHHVAHETVRYSGSILKYSISEENQSKGFSIVELDADGQVSIDKRTFIPEREMRTVEATMDNLLMHPVNDDYVFVRLLDQAPVLSPMERIRSVYPNAMHVERKNDGFSAVTADQQPSVNRSDMSTVDLFRSFYKEVKGTDAGEETEAIFKEALDDLLQTEDDTGIVGHSNERLTEQT</sequence>
<keyword evidence="8" id="KW-0235">DNA replication</keyword>
<protein>
    <recommendedName>
        <fullName evidence="3 8">Nuclease SbcCD subunit D</fullName>
    </recommendedName>
</protein>
<comment type="similarity">
    <text evidence="1 8">Belongs to the SbcD family.</text>
</comment>
<dbReference type="InterPro" id="IPR026843">
    <property type="entry name" value="SbcD_C"/>
</dbReference>
<evidence type="ECO:0000256" key="7">
    <source>
        <dbReference type="ARBA" id="ARBA00023172"/>
    </source>
</evidence>